<reference evidence="1 2" key="1">
    <citation type="submission" date="2018-06" db="EMBL/GenBank/DDBJ databases">
        <authorList>
            <consortium name="Pathogen Informatics"/>
            <person name="Doyle S."/>
        </authorList>
    </citation>
    <scope>NUCLEOTIDE SEQUENCE [LARGE SCALE GENOMIC DNA]</scope>
    <source>
        <strain evidence="1 2">NCTC13337</strain>
    </source>
</reference>
<keyword evidence="2" id="KW-1185">Reference proteome</keyword>
<proteinExistence type="predicted"/>
<dbReference type="RefSeq" id="WP_072577310.1">
    <property type="nucleotide sequence ID" value="NZ_LWHB01000154.1"/>
</dbReference>
<dbReference type="EMBL" id="UHIC01000001">
    <property type="protein sequence ID" value="SUO96760.1"/>
    <property type="molecule type" value="Genomic_DNA"/>
</dbReference>
<gene>
    <name evidence="1" type="ORF">NCTC13337_02005</name>
</gene>
<evidence type="ECO:0000313" key="1">
    <source>
        <dbReference type="EMBL" id="SUO96760.1"/>
    </source>
</evidence>
<protein>
    <submittedName>
        <fullName evidence="1">Uncharacterized protein</fullName>
    </submittedName>
</protein>
<dbReference type="Proteomes" id="UP000254601">
    <property type="component" value="Unassembled WGS sequence"/>
</dbReference>
<organism evidence="1 2">
    <name type="scientific">Suttonella ornithocola</name>
    <dbReference type="NCBI Taxonomy" id="279832"/>
    <lineage>
        <taxon>Bacteria</taxon>
        <taxon>Pseudomonadati</taxon>
        <taxon>Pseudomonadota</taxon>
        <taxon>Gammaproteobacteria</taxon>
        <taxon>Cardiobacteriales</taxon>
        <taxon>Cardiobacteriaceae</taxon>
        <taxon>Suttonella</taxon>
    </lineage>
</organism>
<sequence>MKHLTKEDLVRLEEILREHYSAANQLRMLLVGFEFAQKIRVDKLQLLDAEHFNLWQKILMTYRDNENIAYADYFVSLAERSKKYLSQLKKAKVDPFR</sequence>
<dbReference type="AlphaFoldDB" id="A0A380MW03"/>
<name>A0A380MW03_9GAMM</name>
<accession>A0A380MW03</accession>
<evidence type="ECO:0000313" key="2">
    <source>
        <dbReference type="Proteomes" id="UP000254601"/>
    </source>
</evidence>